<comment type="caution">
    <text evidence="1">The sequence shown here is derived from an EMBL/GenBank/DDBJ whole genome shotgun (WGS) entry which is preliminary data.</text>
</comment>
<evidence type="ECO:0000313" key="2">
    <source>
        <dbReference type="Proteomes" id="UP001516400"/>
    </source>
</evidence>
<organism evidence="1 2">
    <name type="scientific">Cryptolaemus montrouzieri</name>
    <dbReference type="NCBI Taxonomy" id="559131"/>
    <lineage>
        <taxon>Eukaryota</taxon>
        <taxon>Metazoa</taxon>
        <taxon>Ecdysozoa</taxon>
        <taxon>Arthropoda</taxon>
        <taxon>Hexapoda</taxon>
        <taxon>Insecta</taxon>
        <taxon>Pterygota</taxon>
        <taxon>Neoptera</taxon>
        <taxon>Endopterygota</taxon>
        <taxon>Coleoptera</taxon>
        <taxon>Polyphaga</taxon>
        <taxon>Cucujiformia</taxon>
        <taxon>Coccinelloidea</taxon>
        <taxon>Coccinellidae</taxon>
        <taxon>Scymninae</taxon>
        <taxon>Scymnini</taxon>
        <taxon>Cryptolaemus</taxon>
    </lineage>
</organism>
<name>A0ABD2NKE6_9CUCU</name>
<evidence type="ECO:0000313" key="1">
    <source>
        <dbReference type="EMBL" id="KAL3279172.1"/>
    </source>
</evidence>
<dbReference type="EMBL" id="JABFTP020000124">
    <property type="protein sequence ID" value="KAL3279172.1"/>
    <property type="molecule type" value="Genomic_DNA"/>
</dbReference>
<gene>
    <name evidence="1" type="ORF">HHI36_016686</name>
</gene>
<dbReference type="Proteomes" id="UP001516400">
    <property type="component" value="Unassembled WGS sequence"/>
</dbReference>
<reference evidence="1 2" key="1">
    <citation type="journal article" date="2021" name="BMC Biol.">
        <title>Horizontally acquired antibacterial genes associated with adaptive radiation of ladybird beetles.</title>
        <authorList>
            <person name="Li H.S."/>
            <person name="Tang X.F."/>
            <person name="Huang Y.H."/>
            <person name="Xu Z.Y."/>
            <person name="Chen M.L."/>
            <person name="Du X.Y."/>
            <person name="Qiu B.Y."/>
            <person name="Chen P.T."/>
            <person name="Zhang W."/>
            <person name="Slipinski A."/>
            <person name="Escalona H.E."/>
            <person name="Waterhouse R.M."/>
            <person name="Zwick A."/>
            <person name="Pang H."/>
        </authorList>
    </citation>
    <scope>NUCLEOTIDE SEQUENCE [LARGE SCALE GENOMIC DNA]</scope>
    <source>
        <strain evidence="1">SYSU2018</strain>
    </source>
</reference>
<protein>
    <submittedName>
        <fullName evidence="1">Uncharacterized protein</fullName>
    </submittedName>
</protein>
<proteinExistence type="predicted"/>
<dbReference type="InterPro" id="IPR012674">
    <property type="entry name" value="Calycin"/>
</dbReference>
<keyword evidence="2" id="KW-1185">Reference proteome</keyword>
<sequence>MPQITGKYELVKSENWAAHLIGIGLPEDIAKRAEAGSSVYDIKQDGDNITVGEEKNDGQIAYHNVFVLNKEIDEQLPWGKPLKTKAVLDGEVLTFYSTNGTKKGRRIFKFNGNEVVVTHQDDDAKVPVATRTFKRL</sequence>
<dbReference type="Gene3D" id="2.40.128.20">
    <property type="match status" value="1"/>
</dbReference>
<dbReference type="SUPFAM" id="SSF50814">
    <property type="entry name" value="Lipocalins"/>
    <property type="match status" value="1"/>
</dbReference>
<accession>A0ABD2NKE6</accession>
<dbReference type="Pfam" id="PF14651">
    <property type="entry name" value="Lipocalin_7"/>
    <property type="match status" value="1"/>
</dbReference>
<dbReference type="AlphaFoldDB" id="A0ABD2NKE6"/>